<feature type="compositionally biased region" description="Polar residues" evidence="1">
    <location>
        <begin position="228"/>
        <end position="237"/>
    </location>
</feature>
<name>K1VQX8_TRIAC</name>
<dbReference type="EMBL" id="AMBO01000375">
    <property type="protein sequence ID" value="EKC99127.1"/>
    <property type="molecule type" value="Genomic_DNA"/>
</dbReference>
<dbReference type="InParanoid" id="K1VQX8"/>
<proteinExistence type="predicted"/>
<comment type="caution">
    <text evidence="2">The sequence shown here is derived from an EMBL/GenBank/DDBJ whole genome shotgun (WGS) entry which is preliminary data.</text>
</comment>
<keyword evidence="3" id="KW-1185">Reference proteome</keyword>
<feature type="region of interest" description="Disordered" evidence="1">
    <location>
        <begin position="337"/>
        <end position="358"/>
    </location>
</feature>
<dbReference type="Proteomes" id="UP000006757">
    <property type="component" value="Unassembled WGS sequence"/>
</dbReference>
<organism evidence="2 3">
    <name type="scientific">Trichosporon asahii var. asahii (strain CBS 8904)</name>
    <name type="common">Yeast</name>
    <dbReference type="NCBI Taxonomy" id="1220162"/>
    <lineage>
        <taxon>Eukaryota</taxon>
        <taxon>Fungi</taxon>
        <taxon>Dikarya</taxon>
        <taxon>Basidiomycota</taxon>
        <taxon>Agaricomycotina</taxon>
        <taxon>Tremellomycetes</taxon>
        <taxon>Trichosporonales</taxon>
        <taxon>Trichosporonaceae</taxon>
        <taxon>Trichosporon</taxon>
    </lineage>
</organism>
<evidence type="ECO:0000256" key="1">
    <source>
        <dbReference type="SAM" id="MobiDB-lite"/>
    </source>
</evidence>
<protein>
    <submittedName>
        <fullName evidence="2">Uncharacterized protein</fullName>
    </submittedName>
</protein>
<feature type="region of interest" description="Disordered" evidence="1">
    <location>
        <begin position="1"/>
        <end position="295"/>
    </location>
</feature>
<evidence type="ECO:0000313" key="2">
    <source>
        <dbReference type="EMBL" id="EKC99127.1"/>
    </source>
</evidence>
<gene>
    <name evidence="2" type="ORF">A1Q2_06531</name>
</gene>
<feature type="compositionally biased region" description="Low complexity" evidence="1">
    <location>
        <begin position="102"/>
        <end position="112"/>
    </location>
</feature>
<dbReference type="STRING" id="1220162.K1VQX8"/>
<evidence type="ECO:0000313" key="3">
    <source>
        <dbReference type="Proteomes" id="UP000006757"/>
    </source>
</evidence>
<feature type="compositionally biased region" description="Basic and acidic residues" evidence="1">
    <location>
        <begin position="26"/>
        <end position="35"/>
    </location>
</feature>
<reference evidence="2 3" key="1">
    <citation type="journal article" date="2012" name="Eukaryot. Cell">
        <title>Genome sequence of the Trichosporon asahii environmental strain CBS 8904.</title>
        <authorList>
            <person name="Yang R.Y."/>
            <person name="Li H.T."/>
            <person name="Zhu H."/>
            <person name="Zhou G.P."/>
            <person name="Wang M."/>
            <person name="Wang L."/>
        </authorList>
    </citation>
    <scope>NUCLEOTIDE SEQUENCE [LARGE SCALE GENOMIC DNA]</scope>
    <source>
        <strain evidence="2 3">CBS 8904</strain>
    </source>
</reference>
<feature type="compositionally biased region" description="Polar residues" evidence="1">
    <location>
        <begin position="339"/>
        <end position="356"/>
    </location>
</feature>
<feature type="compositionally biased region" description="Low complexity" evidence="1">
    <location>
        <begin position="69"/>
        <end position="78"/>
    </location>
</feature>
<accession>K1VQX8</accession>
<dbReference type="AlphaFoldDB" id="K1VQX8"/>
<feature type="compositionally biased region" description="Polar residues" evidence="1">
    <location>
        <begin position="258"/>
        <end position="276"/>
    </location>
</feature>
<dbReference type="HOGENOM" id="CLU_687330_0_0_1"/>
<feature type="compositionally biased region" description="Low complexity" evidence="1">
    <location>
        <begin position="239"/>
        <end position="251"/>
    </location>
</feature>
<sequence>MKSLFSRFKPAAPGTGPPPGKSRPRPSFDEKKPVPDDDDSTVRVKRKPSLRPRSGLASVTGVTKAALRSPTPSSTASAQSNTKHSGGGSSTAARAATRHARSASVASRASSHAHSDTKPAPAVPSKDEPQHHSHSLPSIPDIPLASDGMGEWGAVATVGGAADRASARSPRHRVSFDNVKKVAFQSPSRGTDTPPPTASETDLRRATLPARVPSRRQSGSPTRHLLNRTASTNSRPESPSKQLSRSSSTTSHQVRKSALSNVDESPTKSTKSSLLADNSEDNDAMSEKSYLPQPESWSAIMDEELIANLGPRERARQEVLWEIINSEEKPFVAERDILQDTSSSPRRPQPGTSRPTSADAHIITLDIVRLARTPPDLLLSPATFPGQRIPTLPPDCGSVLV</sequence>